<dbReference type="GO" id="GO:0008840">
    <property type="term" value="F:4-hydroxy-tetrahydrodipicolinate synthase activity"/>
    <property type="evidence" value="ECO:0007669"/>
    <property type="project" value="TreeGrafter"/>
</dbReference>
<proteinExistence type="predicted"/>
<dbReference type="SMART" id="SM01130">
    <property type="entry name" value="DHDPS"/>
    <property type="match status" value="1"/>
</dbReference>
<protein>
    <recommendedName>
        <fullName evidence="3">Dihydrodipicolinate synthase</fullName>
    </recommendedName>
</protein>
<accession>A0A382UIG9</accession>
<dbReference type="InterPro" id="IPR013785">
    <property type="entry name" value="Aldolase_TIM"/>
</dbReference>
<reference evidence="2" key="1">
    <citation type="submission" date="2018-05" db="EMBL/GenBank/DDBJ databases">
        <authorList>
            <person name="Lanie J.A."/>
            <person name="Ng W.-L."/>
            <person name="Kazmierczak K.M."/>
            <person name="Andrzejewski T.M."/>
            <person name="Davidsen T.M."/>
            <person name="Wayne K.J."/>
            <person name="Tettelin H."/>
            <person name="Glass J.I."/>
            <person name="Rusch D."/>
            <person name="Podicherti R."/>
            <person name="Tsui H.-C.T."/>
            <person name="Winkler M.E."/>
        </authorList>
    </citation>
    <scope>NUCLEOTIDE SEQUENCE</scope>
</reference>
<sequence>MKELKGIIAPATTPFNNNGDLDVKTSREQFLWLKQRGCHGIAVGGSTGEGHTLSREEFCSLLETAVETLGNDYPLIAGIIVNSTVEAIERGRMARDLGADALQVTPVHYLFRPDDEAMVRHFSEICETTEMPLIIYNVVPWTYLSPELLCRIMREVPGVIGVKQSAGDLKLMADLLTQCQPDNLIFSAVDALLYPSFILKAKGAIAAVLAALPELCVELWSCVEAGNHSRALELHGHLLEFWNACSLENLPACVKFAQSLQGIPESFPRAPMPVVNAKTQERIKS</sequence>
<dbReference type="PANTHER" id="PTHR12128:SF66">
    <property type="entry name" value="4-HYDROXY-2-OXOGLUTARATE ALDOLASE, MITOCHONDRIAL"/>
    <property type="match status" value="1"/>
</dbReference>
<organism evidence="2">
    <name type="scientific">marine metagenome</name>
    <dbReference type="NCBI Taxonomy" id="408172"/>
    <lineage>
        <taxon>unclassified sequences</taxon>
        <taxon>metagenomes</taxon>
        <taxon>ecological metagenomes</taxon>
    </lineage>
</organism>
<gene>
    <name evidence="2" type="ORF">METZ01_LOCUS386345</name>
</gene>
<name>A0A382UIG9_9ZZZZ</name>
<dbReference type="EMBL" id="UINC01144156">
    <property type="protein sequence ID" value="SVD33491.1"/>
    <property type="molecule type" value="Genomic_DNA"/>
</dbReference>
<keyword evidence="1" id="KW-0456">Lyase</keyword>
<dbReference type="Pfam" id="PF00701">
    <property type="entry name" value="DHDPS"/>
    <property type="match status" value="1"/>
</dbReference>
<dbReference type="InterPro" id="IPR002220">
    <property type="entry name" value="DapA-like"/>
</dbReference>
<feature type="non-terminal residue" evidence="2">
    <location>
        <position position="285"/>
    </location>
</feature>
<evidence type="ECO:0000256" key="1">
    <source>
        <dbReference type="ARBA" id="ARBA00023239"/>
    </source>
</evidence>
<dbReference type="PANTHER" id="PTHR12128">
    <property type="entry name" value="DIHYDRODIPICOLINATE SYNTHASE"/>
    <property type="match status" value="1"/>
</dbReference>
<evidence type="ECO:0000313" key="2">
    <source>
        <dbReference type="EMBL" id="SVD33491.1"/>
    </source>
</evidence>
<dbReference type="Gene3D" id="3.20.20.70">
    <property type="entry name" value="Aldolase class I"/>
    <property type="match status" value="1"/>
</dbReference>
<evidence type="ECO:0008006" key="3">
    <source>
        <dbReference type="Google" id="ProtNLM"/>
    </source>
</evidence>
<dbReference type="AlphaFoldDB" id="A0A382UIG9"/>
<dbReference type="PIRSF" id="PIRSF001365">
    <property type="entry name" value="DHDPS"/>
    <property type="match status" value="1"/>
</dbReference>
<dbReference type="PRINTS" id="PR00146">
    <property type="entry name" value="DHPICSNTHASE"/>
</dbReference>
<dbReference type="SUPFAM" id="SSF51569">
    <property type="entry name" value="Aldolase"/>
    <property type="match status" value="1"/>
</dbReference>
<dbReference type="CDD" id="cd00408">
    <property type="entry name" value="DHDPS-like"/>
    <property type="match status" value="1"/>
</dbReference>